<evidence type="ECO:0000313" key="8">
    <source>
        <dbReference type="EMBL" id="MCA9386000.1"/>
    </source>
</evidence>
<evidence type="ECO:0000256" key="5">
    <source>
        <dbReference type="PIRSR" id="PIRSR600223-1"/>
    </source>
</evidence>
<dbReference type="InterPro" id="IPR000223">
    <property type="entry name" value="Pept_S26A_signal_pept_1"/>
</dbReference>
<comment type="subcellular location">
    <subcellularLocation>
        <location evidence="6">Membrane</location>
        <topology evidence="6">Single-pass type II membrane protein</topology>
    </subcellularLocation>
</comment>
<feature type="active site" evidence="5">
    <location>
        <position position="45"/>
    </location>
</feature>
<comment type="caution">
    <text evidence="8">The sequence shown here is derived from an EMBL/GenBank/DDBJ whole genome shotgun (WGS) entry which is preliminary data.</text>
</comment>
<evidence type="ECO:0000256" key="4">
    <source>
        <dbReference type="ARBA" id="ARBA00022801"/>
    </source>
</evidence>
<dbReference type="PANTHER" id="PTHR43390">
    <property type="entry name" value="SIGNAL PEPTIDASE I"/>
    <property type="match status" value="1"/>
</dbReference>
<dbReference type="NCBIfam" id="TIGR02227">
    <property type="entry name" value="sigpep_I_bact"/>
    <property type="match status" value="1"/>
</dbReference>
<dbReference type="GO" id="GO:0006465">
    <property type="term" value="P:signal peptide processing"/>
    <property type="evidence" value="ECO:0007669"/>
    <property type="project" value="InterPro"/>
</dbReference>
<gene>
    <name evidence="8" type="primary">lepB</name>
    <name evidence="8" type="ORF">KC717_05120</name>
</gene>
<proteinExistence type="inferred from homology"/>
<evidence type="ECO:0000256" key="3">
    <source>
        <dbReference type="ARBA" id="ARBA00013208"/>
    </source>
</evidence>
<dbReference type="AlphaFoldDB" id="A0A955L8I5"/>
<evidence type="ECO:0000256" key="2">
    <source>
        <dbReference type="ARBA" id="ARBA00009370"/>
    </source>
</evidence>
<dbReference type="InterPro" id="IPR019533">
    <property type="entry name" value="Peptidase_S26"/>
</dbReference>
<protein>
    <recommendedName>
        <fullName evidence="3 6">Signal peptidase I</fullName>
        <ecNumber evidence="3 6">3.4.21.89</ecNumber>
    </recommendedName>
</protein>
<evidence type="ECO:0000256" key="1">
    <source>
        <dbReference type="ARBA" id="ARBA00000677"/>
    </source>
</evidence>
<comment type="similarity">
    <text evidence="2 6">Belongs to the peptidase S26 family.</text>
</comment>
<dbReference type="GO" id="GO:0004252">
    <property type="term" value="F:serine-type endopeptidase activity"/>
    <property type="evidence" value="ECO:0007669"/>
    <property type="project" value="InterPro"/>
</dbReference>
<comment type="catalytic activity">
    <reaction evidence="1 6">
        <text>Cleavage of hydrophobic, N-terminal signal or leader sequences from secreted and periplasmic proteins.</text>
        <dbReference type="EC" id="3.4.21.89"/>
    </reaction>
</comment>
<dbReference type="Pfam" id="PF10502">
    <property type="entry name" value="Peptidase_S26"/>
    <property type="match status" value="1"/>
</dbReference>
<reference evidence="8" key="1">
    <citation type="submission" date="2020-04" db="EMBL/GenBank/DDBJ databases">
        <authorList>
            <person name="Zhang T."/>
        </authorList>
    </citation>
    <scope>NUCLEOTIDE SEQUENCE</scope>
    <source>
        <strain evidence="8">HKST-UBA11</strain>
    </source>
</reference>
<keyword evidence="6" id="KW-1133">Transmembrane helix</keyword>
<dbReference type="EC" id="3.4.21.89" evidence="3 6"/>
<dbReference type="Proteomes" id="UP000754563">
    <property type="component" value="Unassembled WGS sequence"/>
</dbReference>
<dbReference type="PRINTS" id="PR00727">
    <property type="entry name" value="LEADERPTASE"/>
</dbReference>
<reference evidence="8" key="2">
    <citation type="journal article" date="2021" name="Microbiome">
        <title>Successional dynamics and alternative stable states in a saline activated sludge microbial community over 9 years.</title>
        <authorList>
            <person name="Wang Y."/>
            <person name="Ye J."/>
            <person name="Ju F."/>
            <person name="Liu L."/>
            <person name="Boyd J.A."/>
            <person name="Deng Y."/>
            <person name="Parks D.H."/>
            <person name="Jiang X."/>
            <person name="Yin X."/>
            <person name="Woodcroft B.J."/>
            <person name="Tyson G.W."/>
            <person name="Hugenholtz P."/>
            <person name="Polz M.F."/>
            <person name="Zhang T."/>
        </authorList>
    </citation>
    <scope>NUCLEOTIDE SEQUENCE</scope>
    <source>
        <strain evidence="8">HKST-UBA11</strain>
    </source>
</reference>
<dbReference type="EMBL" id="JAGQLH010000066">
    <property type="protein sequence ID" value="MCA9386000.1"/>
    <property type="molecule type" value="Genomic_DNA"/>
</dbReference>
<dbReference type="Gene3D" id="2.10.109.10">
    <property type="entry name" value="Umud Fragment, subunit A"/>
    <property type="match status" value="1"/>
</dbReference>
<name>A0A955L8I5_9BACT</name>
<evidence type="ECO:0000259" key="7">
    <source>
        <dbReference type="Pfam" id="PF10502"/>
    </source>
</evidence>
<evidence type="ECO:0000256" key="6">
    <source>
        <dbReference type="RuleBase" id="RU362042"/>
    </source>
</evidence>
<dbReference type="SUPFAM" id="SSF51306">
    <property type="entry name" value="LexA/Signal peptidase"/>
    <property type="match status" value="1"/>
</dbReference>
<dbReference type="PROSITE" id="PS00761">
    <property type="entry name" value="SPASE_I_3"/>
    <property type="match status" value="1"/>
</dbReference>
<keyword evidence="6" id="KW-0645">Protease</keyword>
<keyword evidence="4 6" id="KW-0378">Hydrolase</keyword>
<feature type="active site" evidence="5">
    <location>
        <position position="96"/>
    </location>
</feature>
<dbReference type="GO" id="GO:0009003">
    <property type="term" value="F:signal peptidase activity"/>
    <property type="evidence" value="ECO:0007669"/>
    <property type="project" value="UniProtKB-EC"/>
</dbReference>
<feature type="domain" description="Peptidase S26" evidence="7">
    <location>
        <begin position="15"/>
        <end position="184"/>
    </location>
</feature>
<dbReference type="InterPro" id="IPR019757">
    <property type="entry name" value="Pept_S26A_signal_pept_1_Lys-AS"/>
</dbReference>
<keyword evidence="6" id="KW-0472">Membrane</keyword>
<accession>A0A955L8I5</accession>
<dbReference type="InterPro" id="IPR019758">
    <property type="entry name" value="Pept_S26A_signal_pept_1_CS"/>
</dbReference>
<dbReference type="GO" id="GO:0016020">
    <property type="term" value="C:membrane"/>
    <property type="evidence" value="ECO:0007669"/>
    <property type="project" value="UniProtKB-SubCell"/>
</dbReference>
<sequence>MSTLFSRDSILSFLKETAQTIITALILTGFIYYFIATPNQVQGSSMYPNVLPDELILTSRFKHHLSTSELGKRLGWDYHHGQIIIFEKPGKEAFIKRIIAIPGDTVLLEGNRIIINGETIHELYLSDDIKTSAGNFLREGIEVTVPEESYIVLGDNRTNSLDSRHQDVGFVHFEDIIGPAELRILPINRLGIIPIGETEPDEHEANPNIEVTLSD</sequence>
<dbReference type="PANTHER" id="PTHR43390:SF1">
    <property type="entry name" value="CHLOROPLAST PROCESSING PEPTIDASE"/>
    <property type="match status" value="1"/>
</dbReference>
<keyword evidence="6" id="KW-0812">Transmembrane</keyword>
<evidence type="ECO:0000313" key="9">
    <source>
        <dbReference type="Proteomes" id="UP000754563"/>
    </source>
</evidence>
<dbReference type="InterPro" id="IPR036286">
    <property type="entry name" value="LexA/Signal_pep-like_sf"/>
</dbReference>
<dbReference type="PROSITE" id="PS00760">
    <property type="entry name" value="SPASE_I_2"/>
    <property type="match status" value="1"/>
</dbReference>
<organism evidence="8 9">
    <name type="scientific">Candidatus Dojkabacteria bacterium</name>
    <dbReference type="NCBI Taxonomy" id="2099670"/>
    <lineage>
        <taxon>Bacteria</taxon>
        <taxon>Candidatus Dojkabacteria</taxon>
    </lineage>
</organism>
<dbReference type="CDD" id="cd06530">
    <property type="entry name" value="S26_SPase_I"/>
    <property type="match status" value="1"/>
</dbReference>
<feature type="transmembrane region" description="Helical" evidence="6">
    <location>
        <begin position="20"/>
        <end position="36"/>
    </location>
</feature>